<dbReference type="InterPro" id="IPR014710">
    <property type="entry name" value="RmlC-like_jellyroll"/>
</dbReference>
<dbReference type="SUPFAM" id="SSF46785">
    <property type="entry name" value="Winged helix' DNA-binding domain"/>
    <property type="match status" value="1"/>
</dbReference>
<name>A0A1J5RS19_9ZZZZ</name>
<organism evidence="6">
    <name type="scientific">mine drainage metagenome</name>
    <dbReference type="NCBI Taxonomy" id="410659"/>
    <lineage>
        <taxon>unclassified sequences</taxon>
        <taxon>metagenomes</taxon>
        <taxon>ecological metagenomes</taxon>
    </lineage>
</organism>
<dbReference type="PROSITE" id="PS50042">
    <property type="entry name" value="CNMP_BINDING_3"/>
    <property type="match status" value="1"/>
</dbReference>
<feature type="domain" description="HTH crp-type" evidence="5">
    <location>
        <begin position="197"/>
        <end position="271"/>
    </location>
</feature>
<dbReference type="PANTHER" id="PTHR24567:SF26">
    <property type="entry name" value="REGULATORY PROTEIN YEIL"/>
    <property type="match status" value="1"/>
</dbReference>
<reference evidence="6" key="1">
    <citation type="submission" date="2016-10" db="EMBL/GenBank/DDBJ databases">
        <title>Sequence of Gallionella enrichment culture.</title>
        <authorList>
            <person name="Poehlein A."/>
            <person name="Muehling M."/>
            <person name="Daniel R."/>
        </authorList>
    </citation>
    <scope>NUCLEOTIDE SEQUENCE</scope>
</reference>
<dbReference type="Gene3D" id="2.60.120.10">
    <property type="entry name" value="Jelly Rolls"/>
    <property type="match status" value="1"/>
</dbReference>
<proteinExistence type="predicted"/>
<dbReference type="InterPro" id="IPR000595">
    <property type="entry name" value="cNMP-bd_dom"/>
</dbReference>
<evidence type="ECO:0000259" key="4">
    <source>
        <dbReference type="PROSITE" id="PS50042"/>
    </source>
</evidence>
<feature type="domain" description="Cyclic nucleotide-binding" evidence="4">
    <location>
        <begin position="62"/>
        <end position="165"/>
    </location>
</feature>
<comment type="caution">
    <text evidence="6">The sequence shown here is derived from an EMBL/GenBank/DDBJ whole genome shotgun (WGS) entry which is preliminary data.</text>
</comment>
<dbReference type="SMART" id="SM00100">
    <property type="entry name" value="cNMP"/>
    <property type="match status" value="1"/>
</dbReference>
<protein>
    <submittedName>
        <fullName evidence="6">cAMP receptor protein</fullName>
    </submittedName>
</protein>
<keyword evidence="6" id="KW-0675">Receptor</keyword>
<evidence type="ECO:0000256" key="3">
    <source>
        <dbReference type="ARBA" id="ARBA00023163"/>
    </source>
</evidence>
<evidence type="ECO:0000256" key="1">
    <source>
        <dbReference type="ARBA" id="ARBA00023015"/>
    </source>
</evidence>
<dbReference type="PANTHER" id="PTHR24567">
    <property type="entry name" value="CRP FAMILY TRANSCRIPTIONAL REGULATORY PROTEIN"/>
    <property type="match status" value="1"/>
</dbReference>
<keyword evidence="1" id="KW-0805">Transcription regulation</keyword>
<dbReference type="InterPro" id="IPR036390">
    <property type="entry name" value="WH_DNA-bd_sf"/>
</dbReference>
<dbReference type="Pfam" id="PF00027">
    <property type="entry name" value="cNMP_binding"/>
    <property type="match status" value="1"/>
</dbReference>
<gene>
    <name evidence="6" type="primary">crp_25</name>
    <name evidence="6" type="ORF">GALL_257990</name>
</gene>
<dbReference type="PROSITE" id="PS51063">
    <property type="entry name" value="HTH_CRP_2"/>
    <property type="match status" value="1"/>
</dbReference>
<dbReference type="AlphaFoldDB" id="A0A1J5RS19"/>
<dbReference type="EMBL" id="MLJW01000236">
    <property type="protein sequence ID" value="OIQ92283.1"/>
    <property type="molecule type" value="Genomic_DNA"/>
</dbReference>
<accession>A0A1J5RS19</accession>
<evidence type="ECO:0000259" key="5">
    <source>
        <dbReference type="PROSITE" id="PS51063"/>
    </source>
</evidence>
<dbReference type="Gene3D" id="1.10.10.10">
    <property type="entry name" value="Winged helix-like DNA-binding domain superfamily/Winged helix DNA-binding domain"/>
    <property type="match status" value="1"/>
</dbReference>
<dbReference type="GO" id="GO:0005829">
    <property type="term" value="C:cytosol"/>
    <property type="evidence" value="ECO:0007669"/>
    <property type="project" value="TreeGrafter"/>
</dbReference>
<dbReference type="GO" id="GO:0003677">
    <property type="term" value="F:DNA binding"/>
    <property type="evidence" value="ECO:0007669"/>
    <property type="project" value="UniProtKB-KW"/>
</dbReference>
<dbReference type="SUPFAM" id="SSF51206">
    <property type="entry name" value="cAMP-binding domain-like"/>
    <property type="match status" value="1"/>
</dbReference>
<dbReference type="InterPro" id="IPR018490">
    <property type="entry name" value="cNMP-bd_dom_sf"/>
</dbReference>
<sequence length="289" mass="32255">MQDEARANKRYKANKRPNAAFLSPTVPRSAFFRAKVASAGVQPLQQRLQDRALIGHLRCFDLLSGLPLTALKEVAADTTLCTYRRGEFLWQRGDLAKHVVLIDSGFVKMTRRDRDGASKTYGLFGPGDSLGIFAFWAGMRYPSDAVALNRGVTLLVIDAIKLARLPERYPVLADRLQAGVIRFTEAFIDKIEIVSAGNIPQRLAMLMIQLVDRYGVNRSSEQAYLPLCLPLEQISEILGARIETVARCLAQWKRAGWLSTDAHGCHFTHLEKVRELLLNCNGDSVSRQS</sequence>
<dbReference type="InterPro" id="IPR050397">
    <property type="entry name" value="Env_Response_Regulators"/>
</dbReference>
<evidence type="ECO:0000256" key="2">
    <source>
        <dbReference type="ARBA" id="ARBA00023125"/>
    </source>
</evidence>
<dbReference type="InterPro" id="IPR036388">
    <property type="entry name" value="WH-like_DNA-bd_sf"/>
</dbReference>
<dbReference type="Pfam" id="PF13545">
    <property type="entry name" value="HTH_Crp_2"/>
    <property type="match status" value="1"/>
</dbReference>
<evidence type="ECO:0000313" key="6">
    <source>
        <dbReference type="EMBL" id="OIQ92283.1"/>
    </source>
</evidence>
<dbReference type="GO" id="GO:0003700">
    <property type="term" value="F:DNA-binding transcription factor activity"/>
    <property type="evidence" value="ECO:0007669"/>
    <property type="project" value="TreeGrafter"/>
</dbReference>
<keyword evidence="2" id="KW-0238">DNA-binding</keyword>
<dbReference type="InterPro" id="IPR012318">
    <property type="entry name" value="HTH_CRP"/>
</dbReference>
<keyword evidence="3" id="KW-0804">Transcription</keyword>
<dbReference type="CDD" id="cd00038">
    <property type="entry name" value="CAP_ED"/>
    <property type="match status" value="1"/>
</dbReference>